<protein>
    <submittedName>
        <fullName evidence="5">Uncharacterized protein</fullName>
    </submittedName>
</protein>
<name>A0AA38U5V3_9ASTR</name>
<dbReference type="InterPro" id="IPR045109">
    <property type="entry name" value="LSDs-like"/>
</dbReference>
<evidence type="ECO:0000313" key="6">
    <source>
        <dbReference type="Proteomes" id="UP001172457"/>
    </source>
</evidence>
<dbReference type="GO" id="GO:0046872">
    <property type="term" value="F:metal ion binding"/>
    <property type="evidence" value="ECO:0007669"/>
    <property type="project" value="UniProtKB-KW"/>
</dbReference>
<comment type="subcellular location">
    <subcellularLocation>
        <location evidence="1">Nucleus</location>
    </subcellularLocation>
</comment>
<dbReference type="GO" id="GO:0000785">
    <property type="term" value="C:chromatin"/>
    <property type="evidence" value="ECO:0007669"/>
    <property type="project" value="TreeGrafter"/>
</dbReference>
<dbReference type="GO" id="GO:0000118">
    <property type="term" value="C:histone deacetylase complex"/>
    <property type="evidence" value="ECO:0007669"/>
    <property type="project" value="TreeGrafter"/>
</dbReference>
<evidence type="ECO:0000313" key="5">
    <source>
        <dbReference type="EMBL" id="KAJ9566656.1"/>
    </source>
</evidence>
<comment type="similarity">
    <text evidence="2">Belongs to the JARID1 histone demethylase family.</text>
</comment>
<comment type="caution">
    <text evidence="5">The sequence shown here is derived from an EMBL/GenBank/DDBJ whole genome shotgun (WGS) entry which is preliminary data.</text>
</comment>
<keyword evidence="4" id="KW-0539">Nucleus</keyword>
<dbReference type="GO" id="GO:0032454">
    <property type="term" value="F:histone H3K9 demethylase activity"/>
    <property type="evidence" value="ECO:0007669"/>
    <property type="project" value="InterPro"/>
</dbReference>
<organism evidence="5 6">
    <name type="scientific">Centaurea solstitialis</name>
    <name type="common">yellow star-thistle</name>
    <dbReference type="NCBI Taxonomy" id="347529"/>
    <lineage>
        <taxon>Eukaryota</taxon>
        <taxon>Viridiplantae</taxon>
        <taxon>Streptophyta</taxon>
        <taxon>Embryophyta</taxon>
        <taxon>Tracheophyta</taxon>
        <taxon>Spermatophyta</taxon>
        <taxon>Magnoliopsida</taxon>
        <taxon>eudicotyledons</taxon>
        <taxon>Gunneridae</taxon>
        <taxon>Pentapetalae</taxon>
        <taxon>asterids</taxon>
        <taxon>campanulids</taxon>
        <taxon>Asterales</taxon>
        <taxon>Asteraceae</taxon>
        <taxon>Carduoideae</taxon>
        <taxon>Cardueae</taxon>
        <taxon>Centaureinae</taxon>
        <taxon>Centaurea</taxon>
    </lineage>
</organism>
<keyword evidence="3" id="KW-0479">Metal-binding</keyword>
<dbReference type="Gene3D" id="2.60.120.650">
    <property type="entry name" value="Cupin"/>
    <property type="match status" value="1"/>
</dbReference>
<dbReference type="PANTHER" id="PTHR12549:SF37">
    <property type="entry name" value="LYSINE-SPECIFIC DEMETHYLASE JMJ26"/>
    <property type="match status" value="1"/>
</dbReference>
<dbReference type="EMBL" id="JARYMX010000001">
    <property type="protein sequence ID" value="KAJ9566656.1"/>
    <property type="molecule type" value="Genomic_DNA"/>
</dbReference>
<sequence length="151" mass="17704">MRKRFSFHEGELSPTTQMEEDIKFYTAPHGHLRGKRFHDAMKRKTEIKAKYGLHISSAWVHLDSSTLLFVAHDGNMLSAKKNQQVPFVVLMILDFVSPENIQECIRLTEEFRKLPINHRAREDKLEIKKMILHAMHQAITDYEELTTAQKM</sequence>
<evidence type="ECO:0000256" key="3">
    <source>
        <dbReference type="ARBA" id="ARBA00022723"/>
    </source>
</evidence>
<dbReference type="AlphaFoldDB" id="A0AA38U5V3"/>
<gene>
    <name evidence="5" type="ORF">OSB04_002622</name>
</gene>
<dbReference type="PANTHER" id="PTHR12549">
    <property type="entry name" value="JMJC DOMAIN-CONTAINING HISTONE DEMETHYLATION PROTEIN"/>
    <property type="match status" value="1"/>
</dbReference>
<proteinExistence type="inferred from homology"/>
<dbReference type="GO" id="GO:0006357">
    <property type="term" value="P:regulation of transcription by RNA polymerase II"/>
    <property type="evidence" value="ECO:0007669"/>
    <property type="project" value="TreeGrafter"/>
</dbReference>
<reference evidence="5" key="1">
    <citation type="submission" date="2023-03" db="EMBL/GenBank/DDBJ databases">
        <title>Chromosome-scale reference genome and RAD-based genetic map of yellow starthistle (Centaurea solstitialis) reveal putative structural variation and QTLs associated with invader traits.</title>
        <authorList>
            <person name="Reatini B."/>
            <person name="Cang F.A."/>
            <person name="Jiang Q."/>
            <person name="Mckibben M.T.W."/>
            <person name="Barker M.S."/>
            <person name="Rieseberg L.H."/>
            <person name="Dlugosch K.M."/>
        </authorList>
    </citation>
    <scope>NUCLEOTIDE SEQUENCE</scope>
    <source>
        <strain evidence="5">CAN-66</strain>
        <tissue evidence="5">Leaf</tissue>
    </source>
</reference>
<evidence type="ECO:0000256" key="1">
    <source>
        <dbReference type="ARBA" id="ARBA00004123"/>
    </source>
</evidence>
<evidence type="ECO:0000256" key="2">
    <source>
        <dbReference type="ARBA" id="ARBA00006801"/>
    </source>
</evidence>
<dbReference type="GO" id="GO:0031490">
    <property type="term" value="F:chromatin DNA binding"/>
    <property type="evidence" value="ECO:0007669"/>
    <property type="project" value="TreeGrafter"/>
</dbReference>
<evidence type="ECO:0000256" key="4">
    <source>
        <dbReference type="ARBA" id="ARBA00023242"/>
    </source>
</evidence>
<dbReference type="Proteomes" id="UP001172457">
    <property type="component" value="Chromosome 1"/>
</dbReference>
<dbReference type="GO" id="GO:0003712">
    <property type="term" value="F:transcription coregulator activity"/>
    <property type="evidence" value="ECO:0007669"/>
    <property type="project" value="TreeGrafter"/>
</dbReference>
<accession>A0AA38U5V3</accession>
<keyword evidence="6" id="KW-1185">Reference proteome</keyword>